<dbReference type="Gene3D" id="3.40.50.300">
    <property type="entry name" value="P-loop containing nucleotide triphosphate hydrolases"/>
    <property type="match status" value="1"/>
</dbReference>
<dbReference type="Proteomes" id="UP001600424">
    <property type="component" value="Unassembled WGS sequence"/>
</dbReference>
<protein>
    <submittedName>
        <fullName evidence="1">Uncharacterized protein</fullName>
    </submittedName>
</protein>
<organism evidence="1 2">
    <name type="scientific">Streptomyces wedmorensis</name>
    <dbReference type="NCBI Taxonomy" id="43759"/>
    <lineage>
        <taxon>Bacteria</taxon>
        <taxon>Bacillati</taxon>
        <taxon>Actinomycetota</taxon>
        <taxon>Actinomycetes</taxon>
        <taxon>Kitasatosporales</taxon>
        <taxon>Streptomycetaceae</taxon>
        <taxon>Streptomyces</taxon>
    </lineage>
</organism>
<reference evidence="1 2" key="1">
    <citation type="submission" date="2024-09" db="EMBL/GenBank/DDBJ databases">
        <title>The Natural Products Discovery Center: Release of the First 8490 Sequenced Strains for Exploring Actinobacteria Biosynthetic Diversity.</title>
        <authorList>
            <person name="Kalkreuter E."/>
            <person name="Kautsar S.A."/>
            <person name="Yang D."/>
            <person name="Bader C.D."/>
            <person name="Teijaro C.N."/>
            <person name="Fluegel L."/>
            <person name="Davis C.M."/>
            <person name="Simpson J.R."/>
            <person name="Lauterbach L."/>
            <person name="Steele A.D."/>
            <person name="Gui C."/>
            <person name="Meng S."/>
            <person name="Li G."/>
            <person name="Viehrig K."/>
            <person name="Ye F."/>
            <person name="Su P."/>
            <person name="Kiefer A.F."/>
            <person name="Nichols A."/>
            <person name="Cepeda A.J."/>
            <person name="Yan W."/>
            <person name="Fan B."/>
            <person name="Jiang Y."/>
            <person name="Adhikari A."/>
            <person name="Zheng C.-J."/>
            <person name="Schuster L."/>
            <person name="Cowan T.M."/>
            <person name="Smanski M.J."/>
            <person name="Chevrette M.G."/>
            <person name="De Carvalho L.P.S."/>
            <person name="Shen B."/>
        </authorList>
    </citation>
    <scope>NUCLEOTIDE SEQUENCE [LARGE SCALE GENOMIC DNA]</scope>
    <source>
        <strain evidence="1 2">NPDC056472</strain>
    </source>
</reference>
<dbReference type="SUPFAM" id="SSF52540">
    <property type="entry name" value="P-loop containing nucleoside triphosphate hydrolases"/>
    <property type="match status" value="1"/>
</dbReference>
<gene>
    <name evidence="1" type="ORF">ACFQ63_40830</name>
</gene>
<keyword evidence="2" id="KW-1185">Reference proteome</keyword>
<proteinExistence type="predicted"/>
<dbReference type="RefSeq" id="WP_386258164.1">
    <property type="nucleotide sequence ID" value="NZ_JBHTRV010000082.1"/>
</dbReference>
<evidence type="ECO:0000313" key="1">
    <source>
        <dbReference type="EMBL" id="MFE5985991.1"/>
    </source>
</evidence>
<dbReference type="EMBL" id="JBHTRV010000082">
    <property type="protein sequence ID" value="MFE5985991.1"/>
    <property type="molecule type" value="Genomic_DNA"/>
</dbReference>
<accession>A0ABW6J7U6</accession>
<evidence type="ECO:0000313" key="2">
    <source>
        <dbReference type="Proteomes" id="UP001600424"/>
    </source>
</evidence>
<comment type="caution">
    <text evidence="1">The sequence shown here is derived from an EMBL/GenBank/DDBJ whole genome shotgun (WGS) entry which is preliminary data.</text>
</comment>
<sequence>MLHLLWSSLLIGGLMGYGKSYLARLIAAAAALDPTVRIVVITGKTGPDWAPLRHVAHQWIAGASPDIIRRVLGVIEGTITEMQDRGTELDRLYEQDPDLVPEGKITRDLAAKGMGPVLLVVDELQELLDGAALVQVPIEDEPENGGRAKTRSGRDLMVEGFARYVRVTRFVGGMGIFITQRPDASSVPTALREVCAKRASYRVKGDRSAKMVLGDDAVAGGAAPHLLGDASKGVVVLDQGEESGHATLKADVIDLPEFRDICLRGRQLREDAGTLTGDAVEYGKEDAEEAARVRLLTDCVSVLDAAEVDRARTERLLELLQQALPDRYEDVTKPQLQARLRDAGAGTTGKLGPIDGMGNPNGYTRAQIADAIPRKKG</sequence>
<name>A0ABW6J7U6_STRWE</name>
<dbReference type="InterPro" id="IPR027417">
    <property type="entry name" value="P-loop_NTPase"/>
</dbReference>